<dbReference type="InterPro" id="IPR050792">
    <property type="entry name" value="ADP-ribosylglycohydrolase"/>
</dbReference>
<feature type="binding site" evidence="1">
    <location>
        <position position="35"/>
    </location>
    <ligand>
        <name>Mg(2+)</name>
        <dbReference type="ChEBI" id="CHEBI:18420"/>
        <label>1</label>
    </ligand>
</feature>
<dbReference type="InterPro" id="IPR036705">
    <property type="entry name" value="Ribosyl_crysJ1_sf"/>
</dbReference>
<keyword evidence="1" id="KW-0460">Magnesium</keyword>
<dbReference type="GO" id="GO:0016787">
    <property type="term" value="F:hydrolase activity"/>
    <property type="evidence" value="ECO:0007669"/>
    <property type="project" value="UniProtKB-KW"/>
</dbReference>
<feature type="binding site" evidence="1">
    <location>
        <position position="36"/>
    </location>
    <ligand>
        <name>Mg(2+)</name>
        <dbReference type="ChEBI" id="CHEBI:18420"/>
        <label>1</label>
    </ligand>
</feature>
<dbReference type="GeneID" id="301091115"/>
<dbReference type="GO" id="GO:0046872">
    <property type="term" value="F:metal ion binding"/>
    <property type="evidence" value="ECO:0007669"/>
    <property type="project" value="UniProtKB-KW"/>
</dbReference>
<dbReference type="PATRIC" id="fig|1291379.3.peg.2684"/>
<accession>S6A598</accession>
<proteinExistence type="predicted"/>
<name>S6A598_9SPIR</name>
<dbReference type="OrthoDB" id="9814572at2"/>
<dbReference type="RefSeq" id="WP_020966476.1">
    <property type="nucleotide sequence ID" value="NC_022097.1"/>
</dbReference>
<keyword evidence="2" id="KW-0378">Hydrolase</keyword>
<keyword evidence="3" id="KW-1185">Reference proteome</keyword>
<feature type="binding site" evidence="1">
    <location>
        <position position="220"/>
    </location>
    <ligand>
        <name>Mg(2+)</name>
        <dbReference type="ChEBI" id="CHEBI:18420"/>
        <label>1</label>
    </ligand>
</feature>
<dbReference type="InterPro" id="IPR005502">
    <property type="entry name" value="Ribosyl_crysJ1"/>
</dbReference>
<evidence type="ECO:0000313" key="3">
    <source>
        <dbReference type="Proteomes" id="UP000015620"/>
    </source>
</evidence>
<keyword evidence="1" id="KW-0479">Metal-binding</keyword>
<organism evidence="2 3">
    <name type="scientific">Treponema pedis str. T A4</name>
    <dbReference type="NCBI Taxonomy" id="1291379"/>
    <lineage>
        <taxon>Bacteria</taxon>
        <taxon>Pseudomonadati</taxon>
        <taxon>Spirochaetota</taxon>
        <taxon>Spirochaetia</taxon>
        <taxon>Spirochaetales</taxon>
        <taxon>Treponemataceae</taxon>
        <taxon>Treponema</taxon>
    </lineage>
</organism>
<dbReference type="STRING" id="1291379.TPE_2709"/>
<dbReference type="Proteomes" id="UP000015620">
    <property type="component" value="Chromosome"/>
</dbReference>
<evidence type="ECO:0000313" key="2">
    <source>
        <dbReference type="EMBL" id="AGT45181.1"/>
    </source>
</evidence>
<protein>
    <submittedName>
        <fullName evidence="2">ADP-ribosylglycohydrolase</fullName>
    </submittedName>
</protein>
<gene>
    <name evidence="2" type="primary">draG</name>
    <name evidence="2" type="ORF">TPE_2709</name>
</gene>
<dbReference type="Pfam" id="PF03747">
    <property type="entry name" value="ADP_ribosyl_GH"/>
    <property type="match status" value="1"/>
</dbReference>
<feature type="binding site" evidence="1">
    <location>
        <position position="219"/>
    </location>
    <ligand>
        <name>Mg(2+)</name>
        <dbReference type="ChEBI" id="CHEBI:18420"/>
        <label>1</label>
    </ligand>
</feature>
<dbReference type="Gene3D" id="1.10.4080.10">
    <property type="entry name" value="ADP-ribosylation/Crystallin J1"/>
    <property type="match status" value="1"/>
</dbReference>
<comment type="cofactor">
    <cofactor evidence="1">
        <name>Mg(2+)</name>
        <dbReference type="ChEBI" id="CHEBI:18420"/>
    </cofactor>
    <text evidence="1">Binds 2 magnesium ions per subunit.</text>
</comment>
<dbReference type="SUPFAM" id="SSF101478">
    <property type="entry name" value="ADP-ribosylglycohydrolase"/>
    <property type="match status" value="1"/>
</dbReference>
<dbReference type="EMBL" id="CP004120">
    <property type="protein sequence ID" value="AGT45181.1"/>
    <property type="molecule type" value="Genomic_DNA"/>
</dbReference>
<evidence type="ECO:0000256" key="1">
    <source>
        <dbReference type="PIRSR" id="PIRSR605502-1"/>
    </source>
</evidence>
<feature type="binding site" evidence="1">
    <location>
        <position position="217"/>
    </location>
    <ligand>
        <name>Mg(2+)</name>
        <dbReference type="ChEBI" id="CHEBI:18420"/>
        <label>1</label>
    </ligand>
</feature>
<reference evidence="2 3" key="1">
    <citation type="journal article" date="2013" name="PLoS ONE">
        <title>Genome-Wide Relatedness of Treponema pedis, from Gingiva and Necrotic Skin Lesions of Pigs, with the Human Oral Pathogen Treponema denticola.</title>
        <authorList>
            <person name="Svartstrom O."/>
            <person name="Mushtaq M."/>
            <person name="Pringle M."/>
            <person name="Segerman B."/>
        </authorList>
    </citation>
    <scope>NUCLEOTIDE SEQUENCE [LARGE SCALE GENOMIC DNA]</scope>
    <source>
        <strain evidence="2">T A4</strain>
    </source>
</reference>
<dbReference type="HOGENOM" id="CLU_024566_1_0_12"/>
<dbReference type="AlphaFoldDB" id="S6A598"/>
<dbReference type="PANTHER" id="PTHR16222">
    <property type="entry name" value="ADP-RIBOSYLGLYCOHYDROLASE"/>
    <property type="match status" value="1"/>
</dbReference>
<feature type="binding site" evidence="1">
    <location>
        <position position="34"/>
    </location>
    <ligand>
        <name>Mg(2+)</name>
        <dbReference type="ChEBI" id="CHEBI:18420"/>
        <label>1</label>
    </ligand>
</feature>
<dbReference type="KEGG" id="tped:TPE_2709"/>
<dbReference type="PANTHER" id="PTHR16222:SF12">
    <property type="entry name" value="ADP-RIBOSYLGLYCOHYDROLASE-RELATED"/>
    <property type="match status" value="1"/>
</dbReference>
<sequence>MIGAVIGDIAGSVYEFSNKKPLLKNIISSECFFTDDSILSIAVADALIYMKKNGFKNSASIYRLYLLEYARKYKDAGYGKRFHAWFNSKNPQAYNSYGNGSAMRTGAVGYAFDTLEKTLSEAAEAASVTHNHPDGIAGAEAVAGSIFLARNGSSKETIKEFIEKEIGYSIKFNLKELHKNYKFEIACKNTVPQAVFAFLISDSFEDAIKKAVYIGGDTDTLACITGAIAEAFYKRIPKELIRQAEDKIGKTLFATVKEFQQLFDWEI</sequence>